<protein>
    <recommendedName>
        <fullName evidence="2">EF-hand domain-containing protein</fullName>
    </recommendedName>
</protein>
<evidence type="ECO:0000259" key="2">
    <source>
        <dbReference type="PROSITE" id="PS50222"/>
    </source>
</evidence>
<proteinExistence type="predicted"/>
<dbReference type="InterPro" id="IPR018247">
    <property type="entry name" value="EF_Hand_1_Ca_BS"/>
</dbReference>
<organism evidence="4 5">
    <name type="scientific">Durusdinium trenchii</name>
    <dbReference type="NCBI Taxonomy" id="1381693"/>
    <lineage>
        <taxon>Eukaryota</taxon>
        <taxon>Sar</taxon>
        <taxon>Alveolata</taxon>
        <taxon>Dinophyceae</taxon>
        <taxon>Suessiales</taxon>
        <taxon>Symbiodiniaceae</taxon>
        <taxon>Durusdinium</taxon>
    </lineage>
</organism>
<dbReference type="Proteomes" id="UP001642484">
    <property type="component" value="Unassembled WGS sequence"/>
</dbReference>
<feature type="domain" description="EF-hand" evidence="2">
    <location>
        <begin position="260"/>
        <end position="295"/>
    </location>
</feature>
<dbReference type="InterPro" id="IPR027417">
    <property type="entry name" value="P-loop_NTPase"/>
</dbReference>
<keyword evidence="5" id="KW-1185">Reference proteome</keyword>
<sequence length="358" mass="40827">MPSCLSHHICECCMCPKIRRFCRRLAFLRISPLAPPTAKMKNHGEFSLFVVGWALATMPLTWLRSPCKKRRRKPKVEDNSRRTIIGMVSGSVQSMAWRELQEKNMAPENSLPFTEKCLLHLARAFVMNPEVMILHKPLEHFDHIFARRVVDLLREFVDLRGIEKPQDTLHLRRPRTCIFSVGQTNSLEDVDMLLQVSNKKVSVVDLVSLVRLRQEVSELFQRLDKNVDNLLDREEFADLAVVAPPLVELFGISSAIETEEAKRQLNRIFDVVDDSGGGKIDFEELIAFIREQFDDVLDEASDALRNPVGVAKKIGERKAMKAAKLYKDYDSWDSPDIPEHTSMIGFPSTSTKVPVTPC</sequence>
<evidence type="ECO:0000313" key="3">
    <source>
        <dbReference type="EMBL" id="CAK9111833.1"/>
    </source>
</evidence>
<dbReference type="PROSITE" id="PS50222">
    <property type="entry name" value="EF_HAND_2"/>
    <property type="match status" value="2"/>
</dbReference>
<evidence type="ECO:0000313" key="4">
    <source>
        <dbReference type="EMBL" id="CAK9111862.1"/>
    </source>
</evidence>
<dbReference type="SUPFAM" id="SSF47473">
    <property type="entry name" value="EF-hand"/>
    <property type="match status" value="1"/>
</dbReference>
<gene>
    <name evidence="3" type="ORF">CCMP2556_LOCUS51873</name>
    <name evidence="4" type="ORF">CCMP2556_LOCUS51890</name>
</gene>
<dbReference type="Gene3D" id="1.10.238.10">
    <property type="entry name" value="EF-hand"/>
    <property type="match status" value="1"/>
</dbReference>
<reference evidence="4 5" key="1">
    <citation type="submission" date="2024-02" db="EMBL/GenBank/DDBJ databases">
        <authorList>
            <person name="Chen Y."/>
            <person name="Shah S."/>
            <person name="Dougan E. K."/>
            <person name="Thang M."/>
            <person name="Chan C."/>
        </authorList>
    </citation>
    <scope>NUCLEOTIDE SEQUENCE [LARGE SCALE GENOMIC DNA]</scope>
</reference>
<dbReference type="EMBL" id="CAXAMN010027606">
    <property type="protein sequence ID" value="CAK9111833.1"/>
    <property type="molecule type" value="Genomic_DNA"/>
</dbReference>
<dbReference type="CDD" id="cd00267">
    <property type="entry name" value="ABC_ATPase"/>
    <property type="match status" value="1"/>
</dbReference>
<dbReference type="CDD" id="cd00051">
    <property type="entry name" value="EFh"/>
    <property type="match status" value="1"/>
</dbReference>
<evidence type="ECO:0000313" key="5">
    <source>
        <dbReference type="Proteomes" id="UP001642484"/>
    </source>
</evidence>
<comment type="caution">
    <text evidence="4">The sequence shown here is derived from an EMBL/GenBank/DDBJ whole genome shotgun (WGS) entry which is preliminary data.</text>
</comment>
<name>A0ABP0SHK5_9DINO</name>
<evidence type="ECO:0000256" key="1">
    <source>
        <dbReference type="ARBA" id="ARBA00022837"/>
    </source>
</evidence>
<dbReference type="PROSITE" id="PS00018">
    <property type="entry name" value="EF_HAND_1"/>
    <property type="match status" value="1"/>
</dbReference>
<dbReference type="SMART" id="SM00054">
    <property type="entry name" value="EFh"/>
    <property type="match status" value="2"/>
</dbReference>
<dbReference type="InterPro" id="IPR011992">
    <property type="entry name" value="EF-hand-dom_pair"/>
</dbReference>
<feature type="domain" description="EF-hand" evidence="2">
    <location>
        <begin position="211"/>
        <end position="246"/>
    </location>
</feature>
<dbReference type="InterPro" id="IPR002048">
    <property type="entry name" value="EF_hand_dom"/>
</dbReference>
<accession>A0ABP0SHK5</accession>
<keyword evidence="1" id="KW-0106">Calcium</keyword>
<dbReference type="Gene3D" id="3.40.50.300">
    <property type="entry name" value="P-loop containing nucleotide triphosphate hydrolases"/>
    <property type="match status" value="1"/>
</dbReference>
<dbReference type="EMBL" id="CAXAMN010027617">
    <property type="protein sequence ID" value="CAK9111862.1"/>
    <property type="molecule type" value="Genomic_DNA"/>
</dbReference>